<reference evidence="3" key="1">
    <citation type="submission" date="2022-11" db="UniProtKB">
        <authorList>
            <consortium name="WormBaseParasite"/>
        </authorList>
    </citation>
    <scope>IDENTIFICATION</scope>
</reference>
<dbReference type="WBParaSite" id="nRc.2.0.1.t12708-RA">
    <property type="protein sequence ID" value="nRc.2.0.1.t12708-RA"/>
    <property type="gene ID" value="nRc.2.0.1.g12708"/>
</dbReference>
<dbReference type="Pfam" id="PF00179">
    <property type="entry name" value="UQ_con"/>
    <property type="match status" value="1"/>
</dbReference>
<evidence type="ECO:0000313" key="2">
    <source>
        <dbReference type="Proteomes" id="UP000887565"/>
    </source>
</evidence>
<dbReference type="SUPFAM" id="SSF54495">
    <property type="entry name" value="UBC-like"/>
    <property type="match status" value="1"/>
</dbReference>
<dbReference type="InterPro" id="IPR016135">
    <property type="entry name" value="UBQ-conjugating_enzyme/RWD"/>
</dbReference>
<evidence type="ECO:0000313" key="3">
    <source>
        <dbReference type="WBParaSite" id="nRc.2.0.1.t12708-RA"/>
    </source>
</evidence>
<proteinExistence type="predicted"/>
<protein>
    <submittedName>
        <fullName evidence="3">UBC core domain-containing protein</fullName>
    </submittedName>
</protein>
<evidence type="ECO:0000259" key="1">
    <source>
        <dbReference type="PROSITE" id="PS50127"/>
    </source>
</evidence>
<dbReference type="PROSITE" id="PS50127">
    <property type="entry name" value="UBC_2"/>
    <property type="match status" value="1"/>
</dbReference>
<name>A0A915IFL7_ROMCU</name>
<dbReference type="AlphaFoldDB" id="A0A915IFL7"/>
<keyword evidence="2" id="KW-1185">Reference proteome</keyword>
<organism evidence="2 3">
    <name type="scientific">Romanomermis culicivorax</name>
    <name type="common">Nematode worm</name>
    <dbReference type="NCBI Taxonomy" id="13658"/>
    <lineage>
        <taxon>Eukaryota</taxon>
        <taxon>Metazoa</taxon>
        <taxon>Ecdysozoa</taxon>
        <taxon>Nematoda</taxon>
        <taxon>Enoplea</taxon>
        <taxon>Dorylaimia</taxon>
        <taxon>Mermithida</taxon>
        <taxon>Mermithoidea</taxon>
        <taxon>Mermithidae</taxon>
        <taxon>Romanomermis</taxon>
    </lineage>
</organism>
<dbReference type="Proteomes" id="UP000887565">
    <property type="component" value="Unplaced"/>
</dbReference>
<dbReference type="Gene3D" id="3.10.110.10">
    <property type="entry name" value="Ubiquitin Conjugating Enzyme"/>
    <property type="match status" value="1"/>
</dbReference>
<feature type="domain" description="UBC core" evidence="1">
    <location>
        <begin position="1"/>
        <end position="98"/>
    </location>
</feature>
<sequence length="106" mass="12124">MLVLSGSDMKFQSLLIPSKFFQPFHPNIEPNGRMCFPTINPATWRANTRIRDVLLELDEMLTKPDPEHALRADAGKLFMEDKNGYEKRVADSIKEVGDPRLQPLQV</sequence>
<accession>A0A915IFL7</accession>
<dbReference type="InterPro" id="IPR000608">
    <property type="entry name" value="UBC"/>
</dbReference>